<dbReference type="InterPro" id="IPR046348">
    <property type="entry name" value="SIS_dom_sf"/>
</dbReference>
<dbReference type="GO" id="GO:0097367">
    <property type="term" value="F:carbohydrate derivative binding"/>
    <property type="evidence" value="ECO:0007669"/>
    <property type="project" value="InterPro"/>
</dbReference>
<dbReference type="SUPFAM" id="SSF46689">
    <property type="entry name" value="Homeodomain-like"/>
    <property type="match status" value="1"/>
</dbReference>
<dbReference type="CDD" id="cd05013">
    <property type="entry name" value="SIS_RpiR"/>
    <property type="match status" value="1"/>
</dbReference>
<dbReference type="Proteomes" id="UP000199103">
    <property type="component" value="Chromosome I"/>
</dbReference>
<sequence>MTGAGTSGADPAGPDGTAPDGDVSSVGVSTTADPIDAAGAGRSTAADVTARITSLLPSLLPAEQQVARVLLDRAGDAADLSSQQVAELAGTSRATVVRASQSLGFSGYQQLRVLLARDAALADRARSARTPERGADGLATSTYRRFEQVRDAADRMTALLDPEQIESAVRRLAAADRILVVGHGLSRSLAIDAAARLVRLGLVAEHLTDRIDQLIVTRLLGERGVVLMISGSGSHTDSIGVAREVRQSAAHLIAVTAFARSPIAELADTLLVVGMPNSSFTEELTDTTRIPQAILLEGLMASLRDHLGERGHQAAALALAAVSDHVQE</sequence>
<organism evidence="7 8">
    <name type="scientific">Microlunatus soli</name>
    <dbReference type="NCBI Taxonomy" id="630515"/>
    <lineage>
        <taxon>Bacteria</taxon>
        <taxon>Bacillati</taxon>
        <taxon>Actinomycetota</taxon>
        <taxon>Actinomycetes</taxon>
        <taxon>Propionibacteriales</taxon>
        <taxon>Propionibacteriaceae</taxon>
        <taxon>Microlunatus</taxon>
    </lineage>
</organism>
<name>A0A1H1QC52_9ACTN</name>
<dbReference type="InterPro" id="IPR009057">
    <property type="entry name" value="Homeodomain-like_sf"/>
</dbReference>
<evidence type="ECO:0000313" key="7">
    <source>
        <dbReference type="EMBL" id="SDS21088.1"/>
    </source>
</evidence>
<dbReference type="OrthoDB" id="370421at2"/>
<dbReference type="InterPro" id="IPR001347">
    <property type="entry name" value="SIS_dom"/>
</dbReference>
<dbReference type="InterPro" id="IPR000281">
    <property type="entry name" value="HTH_RpiR"/>
</dbReference>
<dbReference type="Pfam" id="PF01418">
    <property type="entry name" value="HTH_6"/>
    <property type="match status" value="1"/>
</dbReference>
<dbReference type="PANTHER" id="PTHR30514:SF1">
    <property type="entry name" value="HTH-TYPE TRANSCRIPTIONAL REGULATOR HEXR-RELATED"/>
    <property type="match status" value="1"/>
</dbReference>
<dbReference type="PROSITE" id="PS51071">
    <property type="entry name" value="HTH_RPIR"/>
    <property type="match status" value="1"/>
</dbReference>
<dbReference type="InterPro" id="IPR036388">
    <property type="entry name" value="WH-like_DNA-bd_sf"/>
</dbReference>
<dbReference type="Gene3D" id="1.10.10.10">
    <property type="entry name" value="Winged helix-like DNA-binding domain superfamily/Winged helix DNA-binding domain"/>
    <property type="match status" value="1"/>
</dbReference>
<evidence type="ECO:0000259" key="6">
    <source>
        <dbReference type="PROSITE" id="PS51464"/>
    </source>
</evidence>
<keyword evidence="1" id="KW-0805">Transcription regulation</keyword>
<dbReference type="GO" id="GO:1901135">
    <property type="term" value="P:carbohydrate derivative metabolic process"/>
    <property type="evidence" value="ECO:0007669"/>
    <property type="project" value="InterPro"/>
</dbReference>
<dbReference type="GO" id="GO:0003677">
    <property type="term" value="F:DNA binding"/>
    <property type="evidence" value="ECO:0007669"/>
    <property type="project" value="UniProtKB-KW"/>
</dbReference>
<evidence type="ECO:0000256" key="4">
    <source>
        <dbReference type="SAM" id="MobiDB-lite"/>
    </source>
</evidence>
<evidence type="ECO:0000256" key="3">
    <source>
        <dbReference type="ARBA" id="ARBA00023163"/>
    </source>
</evidence>
<feature type="domain" description="HTH rpiR-type" evidence="5">
    <location>
        <begin position="46"/>
        <end position="122"/>
    </location>
</feature>
<keyword evidence="3" id="KW-0804">Transcription</keyword>
<dbReference type="InterPro" id="IPR047640">
    <property type="entry name" value="RpiR-like"/>
</dbReference>
<proteinExistence type="predicted"/>
<dbReference type="SUPFAM" id="SSF53697">
    <property type="entry name" value="SIS domain"/>
    <property type="match status" value="1"/>
</dbReference>
<dbReference type="STRING" id="630515.SAMN04489812_1218"/>
<reference evidence="7 8" key="1">
    <citation type="submission" date="2016-10" db="EMBL/GenBank/DDBJ databases">
        <authorList>
            <person name="de Groot N.N."/>
        </authorList>
    </citation>
    <scope>NUCLEOTIDE SEQUENCE [LARGE SCALE GENOMIC DNA]</scope>
    <source>
        <strain evidence="7 8">DSM 21800</strain>
    </source>
</reference>
<evidence type="ECO:0000256" key="1">
    <source>
        <dbReference type="ARBA" id="ARBA00023015"/>
    </source>
</evidence>
<dbReference type="AlphaFoldDB" id="A0A1H1QC52"/>
<evidence type="ECO:0000259" key="5">
    <source>
        <dbReference type="PROSITE" id="PS51071"/>
    </source>
</evidence>
<feature type="region of interest" description="Disordered" evidence="4">
    <location>
        <begin position="1"/>
        <end position="43"/>
    </location>
</feature>
<keyword evidence="2 7" id="KW-0238">DNA-binding</keyword>
<keyword evidence="8" id="KW-1185">Reference proteome</keyword>
<protein>
    <submittedName>
        <fullName evidence="7">DNA-binding transcriptional regulator, MurR/RpiR family, contains HTH and SIS domains</fullName>
    </submittedName>
</protein>
<dbReference type="PROSITE" id="PS51464">
    <property type="entry name" value="SIS"/>
    <property type="match status" value="1"/>
</dbReference>
<feature type="domain" description="SIS" evidence="6">
    <location>
        <begin position="168"/>
        <end position="309"/>
    </location>
</feature>
<dbReference type="InterPro" id="IPR035472">
    <property type="entry name" value="RpiR-like_SIS"/>
</dbReference>
<dbReference type="EMBL" id="LT629772">
    <property type="protein sequence ID" value="SDS21088.1"/>
    <property type="molecule type" value="Genomic_DNA"/>
</dbReference>
<dbReference type="PANTHER" id="PTHR30514">
    <property type="entry name" value="GLUCOKINASE"/>
    <property type="match status" value="1"/>
</dbReference>
<evidence type="ECO:0000256" key="2">
    <source>
        <dbReference type="ARBA" id="ARBA00023125"/>
    </source>
</evidence>
<dbReference type="GO" id="GO:0003700">
    <property type="term" value="F:DNA-binding transcription factor activity"/>
    <property type="evidence" value="ECO:0007669"/>
    <property type="project" value="InterPro"/>
</dbReference>
<evidence type="ECO:0000313" key="8">
    <source>
        <dbReference type="Proteomes" id="UP000199103"/>
    </source>
</evidence>
<gene>
    <name evidence="7" type="ORF">SAMN04489812_1218</name>
</gene>
<dbReference type="Pfam" id="PF01380">
    <property type="entry name" value="SIS"/>
    <property type="match status" value="1"/>
</dbReference>
<dbReference type="Gene3D" id="3.40.50.10490">
    <property type="entry name" value="Glucose-6-phosphate isomerase like protein, domain 1"/>
    <property type="match status" value="1"/>
</dbReference>
<accession>A0A1H1QC52</accession>